<organism evidence="1 2">
    <name type="scientific">Streptomyces antnestii</name>
    <dbReference type="NCBI Taxonomy" id="2494256"/>
    <lineage>
        <taxon>Bacteria</taxon>
        <taxon>Bacillati</taxon>
        <taxon>Actinomycetota</taxon>
        <taxon>Actinomycetes</taxon>
        <taxon>Kitasatosporales</taxon>
        <taxon>Streptomycetaceae</taxon>
        <taxon>Streptomyces</taxon>
    </lineage>
</organism>
<proteinExistence type="predicted"/>
<evidence type="ECO:0000313" key="1">
    <source>
        <dbReference type="EMBL" id="RVU18221.1"/>
    </source>
</evidence>
<gene>
    <name evidence="1" type="ORF">EOT10_32065</name>
</gene>
<name>A0A437P7G7_9ACTN</name>
<protein>
    <submittedName>
        <fullName evidence="1">Uncharacterized protein</fullName>
    </submittedName>
</protein>
<dbReference type="AlphaFoldDB" id="A0A437P7G7"/>
<dbReference type="RefSeq" id="WP_127831896.1">
    <property type="nucleotide sequence ID" value="NZ_RZYA01000021.1"/>
</dbReference>
<keyword evidence="2" id="KW-1185">Reference proteome</keyword>
<dbReference type="OrthoDB" id="4331879at2"/>
<sequence>MTVRRTRRTTRSTTRRSTRLRYAALGAAVLAALLAGCGIRPTEVPTDFGAAPSRVPCALSGPDLGSRSSGEFSVQVYLVCTSQLVSVDRSLSLPKGPAASDRVRLAQALLDELEQSPAGDERQAGYTTDVRRGTTVSGPADGDPDNALRLSVPPDDLSPYALAQIVCTYANSGASAKHEKVVLGGPAGDALRAYECSPEMRTRPGLVPAPAETVG</sequence>
<accession>A0A437P7G7</accession>
<comment type="caution">
    <text evidence="1">The sequence shown here is derived from an EMBL/GenBank/DDBJ whole genome shotgun (WGS) entry which is preliminary data.</text>
</comment>
<evidence type="ECO:0000313" key="2">
    <source>
        <dbReference type="Proteomes" id="UP000283128"/>
    </source>
</evidence>
<reference evidence="1 2" key="1">
    <citation type="submission" date="2019-01" db="EMBL/GenBank/DDBJ databases">
        <title>Genome sequences of Streptomyces and Rhizobium isolates collected from root and soil.</title>
        <authorList>
            <person name="Chhettri S."/>
            <person name="Sevigny J.L."/>
            <person name="Sen A."/>
            <person name="Ennis N."/>
            <person name="Tisa L."/>
        </authorList>
    </citation>
    <scope>NUCLEOTIDE SEQUENCE [LARGE SCALE GENOMIC DNA]</scope>
    <source>
        <strain evidence="1 2">San01</strain>
    </source>
</reference>
<dbReference type="Proteomes" id="UP000283128">
    <property type="component" value="Unassembled WGS sequence"/>
</dbReference>
<dbReference type="EMBL" id="RZYA01000021">
    <property type="protein sequence ID" value="RVU18221.1"/>
    <property type="molecule type" value="Genomic_DNA"/>
</dbReference>